<name>A0A0V1M5N8_9BILA</name>
<reference evidence="1 2" key="1">
    <citation type="submission" date="2015-01" db="EMBL/GenBank/DDBJ databases">
        <title>Evolution of Trichinella species and genotypes.</title>
        <authorList>
            <person name="Korhonen P.K."/>
            <person name="Edoardo P."/>
            <person name="Giuseppe L.R."/>
            <person name="Gasser R.B."/>
        </authorList>
    </citation>
    <scope>NUCLEOTIDE SEQUENCE [LARGE SCALE GENOMIC DNA]</scope>
    <source>
        <strain evidence="1">ISS1980</strain>
    </source>
</reference>
<gene>
    <name evidence="1" type="ORF">T10_13194</name>
</gene>
<protein>
    <submittedName>
        <fullName evidence="1">Uncharacterized protein</fullName>
    </submittedName>
</protein>
<accession>A0A0V1M5N8</accession>
<evidence type="ECO:0000313" key="2">
    <source>
        <dbReference type="Proteomes" id="UP000054843"/>
    </source>
</evidence>
<evidence type="ECO:0000313" key="1">
    <source>
        <dbReference type="EMBL" id="KRZ66706.1"/>
    </source>
</evidence>
<keyword evidence="2" id="KW-1185">Reference proteome</keyword>
<sequence>MQSIQAVLKGLPDPNSILISRPEFWFISEQSLNPLRYFDRSCLRSFVLPLPGQIPIPPGKYSSHGKVFHSSRSALRFPRIPLILYTPNPAFPRASSGAPCI</sequence>
<comment type="caution">
    <text evidence="1">The sequence shown here is derived from an EMBL/GenBank/DDBJ whole genome shotgun (WGS) entry which is preliminary data.</text>
</comment>
<proteinExistence type="predicted"/>
<dbReference type="AlphaFoldDB" id="A0A0V1M5N8"/>
<dbReference type="EMBL" id="JYDO01000229">
    <property type="protein sequence ID" value="KRZ66706.1"/>
    <property type="molecule type" value="Genomic_DNA"/>
</dbReference>
<organism evidence="1 2">
    <name type="scientific">Trichinella papuae</name>
    <dbReference type="NCBI Taxonomy" id="268474"/>
    <lineage>
        <taxon>Eukaryota</taxon>
        <taxon>Metazoa</taxon>
        <taxon>Ecdysozoa</taxon>
        <taxon>Nematoda</taxon>
        <taxon>Enoplea</taxon>
        <taxon>Dorylaimia</taxon>
        <taxon>Trichinellida</taxon>
        <taxon>Trichinellidae</taxon>
        <taxon>Trichinella</taxon>
    </lineage>
</organism>
<dbReference type="Proteomes" id="UP000054843">
    <property type="component" value="Unassembled WGS sequence"/>
</dbReference>